<organism evidence="1 2">
    <name type="scientific">Sphingobacterium multivorum</name>
    <dbReference type="NCBI Taxonomy" id="28454"/>
    <lineage>
        <taxon>Bacteria</taxon>
        <taxon>Pseudomonadati</taxon>
        <taxon>Bacteroidota</taxon>
        <taxon>Sphingobacteriia</taxon>
        <taxon>Sphingobacteriales</taxon>
        <taxon>Sphingobacteriaceae</taxon>
        <taxon>Sphingobacterium</taxon>
    </lineage>
</organism>
<dbReference type="AlphaFoldDB" id="A0A2X2J6X5"/>
<protein>
    <submittedName>
        <fullName evidence="1">Uncharacterized protein</fullName>
    </submittedName>
</protein>
<evidence type="ECO:0000313" key="2">
    <source>
        <dbReference type="Proteomes" id="UP000251241"/>
    </source>
</evidence>
<sequence length="112" mass="12657">MLNKQFRFVAAFLCAIIFFTKMAISISPIFSNSLDQSTILQVVLQLEIENNNGASNDTLETASKFFNTKTEEPIVFETILVENQGKQKNYLKNEKSILPFHPTVPTPPPNYS</sequence>
<dbReference type="GeneID" id="97182809"/>
<gene>
    <name evidence="1" type="ORF">NCTC11343_02896</name>
</gene>
<dbReference type="RefSeq" id="WP_239468770.1">
    <property type="nucleotide sequence ID" value="NZ_CP069793.1"/>
</dbReference>
<reference evidence="1 2" key="1">
    <citation type="submission" date="2018-06" db="EMBL/GenBank/DDBJ databases">
        <authorList>
            <consortium name="Pathogen Informatics"/>
            <person name="Doyle S."/>
        </authorList>
    </citation>
    <scope>NUCLEOTIDE SEQUENCE [LARGE SCALE GENOMIC DNA]</scope>
    <source>
        <strain evidence="1 2">NCTC11343</strain>
    </source>
</reference>
<name>A0A2X2J6X5_SPHMU</name>
<dbReference type="EMBL" id="UAUU01000009">
    <property type="protein sequence ID" value="SPZ87423.1"/>
    <property type="molecule type" value="Genomic_DNA"/>
</dbReference>
<evidence type="ECO:0000313" key="1">
    <source>
        <dbReference type="EMBL" id="SPZ87423.1"/>
    </source>
</evidence>
<proteinExistence type="predicted"/>
<dbReference type="Proteomes" id="UP000251241">
    <property type="component" value="Unassembled WGS sequence"/>
</dbReference>
<accession>A0A2X2J6X5</accession>